<dbReference type="Proteomes" id="UP000750197">
    <property type="component" value="Unassembled WGS sequence"/>
</dbReference>
<dbReference type="PANTHER" id="PTHR46564:SF1">
    <property type="entry name" value="TRANSPOSASE"/>
    <property type="match status" value="1"/>
</dbReference>
<dbReference type="GO" id="GO:0003676">
    <property type="term" value="F:nucleic acid binding"/>
    <property type="evidence" value="ECO:0007669"/>
    <property type="project" value="InterPro"/>
</dbReference>
<evidence type="ECO:0000259" key="1">
    <source>
        <dbReference type="Pfam" id="PF13358"/>
    </source>
</evidence>
<proteinExistence type="predicted"/>
<dbReference type="AlphaFoldDB" id="A0A8J7YV39"/>
<dbReference type="NCBIfam" id="NF033545">
    <property type="entry name" value="transpos_IS630"/>
    <property type="match status" value="1"/>
</dbReference>
<organism evidence="3 4">
    <name type="scientific">Candidatus Sysuiplasma superficiale</name>
    <dbReference type="NCBI Taxonomy" id="2823368"/>
    <lineage>
        <taxon>Archaea</taxon>
        <taxon>Methanobacteriati</taxon>
        <taxon>Thermoplasmatota</taxon>
        <taxon>Thermoplasmata</taxon>
        <taxon>Candidatus Sysuiplasmatales</taxon>
        <taxon>Candidatus Sysuiplasmataceae</taxon>
        <taxon>Candidatus Sysuiplasma</taxon>
    </lineage>
</organism>
<evidence type="ECO:0000313" key="4">
    <source>
        <dbReference type="Proteomes" id="UP000750197"/>
    </source>
</evidence>
<feature type="domain" description="Tc1-like transposase DDE" evidence="1">
    <location>
        <begin position="114"/>
        <end position="259"/>
    </location>
</feature>
<dbReference type="Pfam" id="PF13358">
    <property type="entry name" value="DDE_3"/>
    <property type="match status" value="1"/>
</dbReference>
<feature type="domain" description="Winged helix-turn helix" evidence="2">
    <location>
        <begin position="51"/>
        <end position="103"/>
    </location>
</feature>
<dbReference type="InterPro" id="IPR038717">
    <property type="entry name" value="Tc1-like_DDE_dom"/>
</dbReference>
<dbReference type="InterPro" id="IPR025959">
    <property type="entry name" value="Winged_HTH_dom"/>
</dbReference>
<dbReference type="InterPro" id="IPR036397">
    <property type="entry name" value="RNaseH_sf"/>
</dbReference>
<accession>A0A8J7YV39</accession>
<reference evidence="3" key="1">
    <citation type="submission" date="2021-05" db="EMBL/GenBank/DDBJ databases">
        <title>Genomic insights into ecological role and evolution of a novel Thermoplasmata order Candidatus Sysuiplasmatales.</title>
        <authorList>
            <person name="Yuan Y."/>
        </authorList>
    </citation>
    <scope>NUCLEOTIDE SEQUENCE</scope>
    <source>
        <strain evidence="3">TUT19-bin139</strain>
    </source>
</reference>
<gene>
    <name evidence="3" type="ORF">KIY12_10115</name>
</gene>
<protein>
    <submittedName>
        <fullName evidence="3">IS630 family transposase</fullName>
    </submittedName>
</protein>
<dbReference type="PANTHER" id="PTHR46564">
    <property type="entry name" value="TRANSPOSASE"/>
    <property type="match status" value="1"/>
</dbReference>
<dbReference type="EMBL" id="JAHEAC010000156">
    <property type="protein sequence ID" value="MBX8645052.1"/>
    <property type="molecule type" value="Genomic_DNA"/>
</dbReference>
<evidence type="ECO:0000259" key="2">
    <source>
        <dbReference type="Pfam" id="PF13592"/>
    </source>
</evidence>
<dbReference type="InterPro" id="IPR047655">
    <property type="entry name" value="Transpos_IS630-like"/>
</dbReference>
<evidence type="ECO:0000313" key="3">
    <source>
        <dbReference type="EMBL" id="MBX8645052.1"/>
    </source>
</evidence>
<name>A0A8J7YV39_9ARCH</name>
<dbReference type="Gene3D" id="3.30.420.10">
    <property type="entry name" value="Ribonuclease H-like superfamily/Ribonuclease H"/>
    <property type="match status" value="1"/>
</dbReference>
<sequence>MALGVTTRCLRKWKTSNAVERPLNRLHLRKLQPQHVELLTNYVEQHKTTSLRDLQGKAQRDYGVHVGRTAMWRVLHSKNYTYKKASKQYTEANADRQSAFRSEIQNLLHDETRRIVALDEAAFFLNHARTHAWAKKGQRAIVPRPGVRGKMHSLLLAVSAEGVIAWELFERAVTAQRFLGFLDRISQHSVLVLDNAAIHRATHALSRNGLMTVPAKANERNIKLQYLPPYSPQLNPVELCFNTIRTHVNSTMPRRIEDLMACIAAAIDLLTPTVCKRVFAKVLG</sequence>
<comment type="caution">
    <text evidence="3">The sequence shown here is derived from an EMBL/GenBank/DDBJ whole genome shotgun (WGS) entry which is preliminary data.</text>
</comment>
<dbReference type="Pfam" id="PF13592">
    <property type="entry name" value="HTH_33"/>
    <property type="match status" value="1"/>
</dbReference>